<dbReference type="InterPro" id="IPR005746">
    <property type="entry name" value="Thioredoxin"/>
</dbReference>
<dbReference type="OrthoDB" id="10263751at2759"/>
<organism evidence="10 11">
    <name type="scientific">Aspergillus avenaceus</name>
    <dbReference type="NCBI Taxonomy" id="36643"/>
    <lineage>
        <taxon>Eukaryota</taxon>
        <taxon>Fungi</taxon>
        <taxon>Dikarya</taxon>
        <taxon>Ascomycota</taxon>
        <taxon>Pezizomycotina</taxon>
        <taxon>Eurotiomycetes</taxon>
        <taxon>Eurotiomycetidae</taxon>
        <taxon>Eurotiales</taxon>
        <taxon>Aspergillaceae</taxon>
        <taxon>Aspergillus</taxon>
        <taxon>Aspergillus subgen. Circumdati</taxon>
    </lineage>
</organism>
<keyword evidence="4 8" id="KW-1015">Disulfide bond</keyword>
<name>A0A5N6TJF6_ASPAV</name>
<dbReference type="Gene3D" id="3.40.30.10">
    <property type="entry name" value="Glutaredoxin"/>
    <property type="match status" value="1"/>
</dbReference>
<dbReference type="PRINTS" id="PR00421">
    <property type="entry name" value="THIOREDOXIN"/>
</dbReference>
<feature type="site" description="Deprotonates C-terminal active site Cys" evidence="7">
    <location>
        <position position="27"/>
    </location>
</feature>
<dbReference type="InterPro" id="IPR036249">
    <property type="entry name" value="Thioredoxin-like_sf"/>
</dbReference>
<feature type="domain" description="Thioredoxin" evidence="9">
    <location>
        <begin position="1"/>
        <end position="107"/>
    </location>
</feature>
<evidence type="ECO:0000256" key="1">
    <source>
        <dbReference type="ARBA" id="ARBA00008987"/>
    </source>
</evidence>
<evidence type="ECO:0000256" key="5">
    <source>
        <dbReference type="ARBA" id="ARBA00023284"/>
    </source>
</evidence>
<evidence type="ECO:0000256" key="6">
    <source>
        <dbReference type="PIRNR" id="PIRNR000077"/>
    </source>
</evidence>
<comment type="similarity">
    <text evidence="1 6">Belongs to the thioredoxin family.</text>
</comment>
<dbReference type="SUPFAM" id="SSF52833">
    <property type="entry name" value="Thioredoxin-like"/>
    <property type="match status" value="1"/>
</dbReference>
<dbReference type="Proteomes" id="UP000325780">
    <property type="component" value="Unassembled WGS sequence"/>
</dbReference>
<feature type="disulfide bond" description="Redox-active" evidence="8">
    <location>
        <begin position="33"/>
        <end position="36"/>
    </location>
</feature>
<reference evidence="10 11" key="1">
    <citation type="submission" date="2019-04" db="EMBL/GenBank/DDBJ databases">
        <title>Friends and foes A comparative genomics study of 23 Aspergillus species from section Flavi.</title>
        <authorList>
            <consortium name="DOE Joint Genome Institute"/>
            <person name="Kjaerbolling I."/>
            <person name="Vesth T."/>
            <person name="Frisvad J.C."/>
            <person name="Nybo J.L."/>
            <person name="Theobald S."/>
            <person name="Kildgaard S."/>
            <person name="Isbrandt T."/>
            <person name="Kuo A."/>
            <person name="Sato A."/>
            <person name="Lyhne E.K."/>
            <person name="Kogle M.E."/>
            <person name="Wiebenga A."/>
            <person name="Kun R.S."/>
            <person name="Lubbers R.J."/>
            <person name="Makela M.R."/>
            <person name="Barry K."/>
            <person name="Chovatia M."/>
            <person name="Clum A."/>
            <person name="Daum C."/>
            <person name="Haridas S."/>
            <person name="He G."/>
            <person name="LaButti K."/>
            <person name="Lipzen A."/>
            <person name="Mondo S."/>
            <person name="Riley R."/>
            <person name="Salamov A."/>
            <person name="Simmons B.A."/>
            <person name="Magnuson J.K."/>
            <person name="Henrissat B."/>
            <person name="Mortensen U.H."/>
            <person name="Larsen T.O."/>
            <person name="Devries R.P."/>
            <person name="Grigoriev I.V."/>
            <person name="Machida M."/>
            <person name="Baker S.E."/>
            <person name="Andersen M.R."/>
        </authorList>
    </citation>
    <scope>NUCLEOTIDE SEQUENCE [LARGE SCALE GENOMIC DNA]</scope>
    <source>
        <strain evidence="10 11">IBT 18842</strain>
    </source>
</reference>
<evidence type="ECO:0000256" key="7">
    <source>
        <dbReference type="PIRSR" id="PIRSR000077-1"/>
    </source>
</evidence>
<protein>
    <recommendedName>
        <fullName evidence="6">Thioredoxin</fullName>
    </recommendedName>
</protein>
<keyword evidence="3" id="KW-0249">Electron transport</keyword>
<dbReference type="GO" id="GO:0015035">
    <property type="term" value="F:protein-disulfide reductase activity"/>
    <property type="evidence" value="ECO:0007669"/>
    <property type="project" value="InterPro"/>
</dbReference>
<gene>
    <name evidence="10" type="ORF">BDV25DRAFT_143742</name>
</gene>
<accession>A0A5N6TJF6</accession>
<evidence type="ECO:0000259" key="9">
    <source>
        <dbReference type="PROSITE" id="PS51352"/>
    </source>
</evidence>
<evidence type="ECO:0000313" key="10">
    <source>
        <dbReference type="EMBL" id="KAE8146400.1"/>
    </source>
</evidence>
<feature type="active site" description="Nucleophile" evidence="7">
    <location>
        <position position="36"/>
    </location>
</feature>
<dbReference type="NCBIfam" id="TIGR01068">
    <property type="entry name" value="thioredoxin"/>
    <property type="match status" value="1"/>
</dbReference>
<feature type="active site" description="Nucleophile" evidence="7">
    <location>
        <position position="33"/>
    </location>
</feature>
<dbReference type="PROSITE" id="PS00194">
    <property type="entry name" value="THIOREDOXIN_1"/>
    <property type="match status" value="1"/>
</dbReference>
<dbReference type="Pfam" id="PF00085">
    <property type="entry name" value="Thioredoxin"/>
    <property type="match status" value="1"/>
</dbReference>
<dbReference type="EMBL" id="ML742265">
    <property type="protein sequence ID" value="KAE8146400.1"/>
    <property type="molecule type" value="Genomic_DNA"/>
</dbReference>
<evidence type="ECO:0000313" key="11">
    <source>
        <dbReference type="Proteomes" id="UP000325780"/>
    </source>
</evidence>
<evidence type="ECO:0000256" key="4">
    <source>
        <dbReference type="ARBA" id="ARBA00023157"/>
    </source>
</evidence>
<dbReference type="FunFam" id="3.40.30.10:FF:000001">
    <property type="entry name" value="Thioredoxin"/>
    <property type="match status" value="1"/>
</dbReference>
<dbReference type="InterPro" id="IPR013766">
    <property type="entry name" value="Thioredoxin_domain"/>
</dbReference>
<keyword evidence="2" id="KW-0813">Transport</keyword>
<dbReference type="InterPro" id="IPR017937">
    <property type="entry name" value="Thioredoxin_CS"/>
</dbReference>
<keyword evidence="5 8" id="KW-0676">Redox-active center</keyword>
<keyword evidence="11" id="KW-1185">Reference proteome</keyword>
<evidence type="ECO:0000256" key="2">
    <source>
        <dbReference type="ARBA" id="ARBA00022448"/>
    </source>
</evidence>
<dbReference type="CDD" id="cd02947">
    <property type="entry name" value="TRX_family"/>
    <property type="match status" value="1"/>
</dbReference>
<feature type="site" description="Contributes to redox potential value" evidence="7">
    <location>
        <position position="34"/>
    </location>
</feature>
<dbReference type="PANTHER" id="PTHR46115">
    <property type="entry name" value="THIOREDOXIN-LIKE PROTEIN 1"/>
    <property type="match status" value="1"/>
</dbReference>
<proteinExistence type="inferred from homology"/>
<evidence type="ECO:0000256" key="3">
    <source>
        <dbReference type="ARBA" id="ARBA00022982"/>
    </source>
</evidence>
<dbReference type="PIRSF" id="PIRSF000077">
    <property type="entry name" value="Thioredoxin"/>
    <property type="match status" value="1"/>
</dbReference>
<sequence>MAGGVVQINKDNFKEKVLESQEPVVLDFFAEWCGPCKAIAPVLDKLSGEYTNVKFYKIDVDENNALAAEYGVRAMPTFMMFKNGQKVEEIMGANPGAILNGIKKLAA</sequence>
<dbReference type="PROSITE" id="PS51352">
    <property type="entry name" value="THIOREDOXIN_2"/>
    <property type="match status" value="1"/>
</dbReference>
<feature type="site" description="Contributes to redox potential value" evidence="7">
    <location>
        <position position="35"/>
    </location>
</feature>
<dbReference type="AlphaFoldDB" id="A0A5N6TJF6"/>
<evidence type="ECO:0000256" key="8">
    <source>
        <dbReference type="PIRSR" id="PIRSR000077-4"/>
    </source>
</evidence>